<accession>A0A2S6HDW3</accession>
<dbReference type="PANTHER" id="PTHR36558:SF1">
    <property type="entry name" value="RESTRICTION ENDONUCLEASE DOMAIN-CONTAINING PROTEIN-RELATED"/>
    <property type="match status" value="1"/>
</dbReference>
<evidence type="ECO:0000259" key="1">
    <source>
        <dbReference type="Pfam" id="PF05685"/>
    </source>
</evidence>
<dbReference type="InterPro" id="IPR012296">
    <property type="entry name" value="Nuclease_put_TT1808"/>
</dbReference>
<dbReference type="EMBL" id="PTIZ01000005">
    <property type="protein sequence ID" value="PPK75667.1"/>
    <property type="molecule type" value="Genomic_DNA"/>
</dbReference>
<name>A0A2S6HDW3_9GAMM</name>
<dbReference type="CDD" id="cd06260">
    <property type="entry name" value="DUF820-like"/>
    <property type="match status" value="1"/>
</dbReference>
<keyword evidence="2" id="KW-0540">Nuclease</keyword>
<protein>
    <submittedName>
        <fullName evidence="2">Uma2 family endonuclease</fullName>
    </submittedName>
</protein>
<dbReference type="Proteomes" id="UP000240010">
    <property type="component" value="Unassembled WGS sequence"/>
</dbReference>
<comment type="caution">
    <text evidence="2">The sequence shown here is derived from an EMBL/GenBank/DDBJ whole genome shotgun (WGS) entry which is preliminary data.</text>
</comment>
<dbReference type="Pfam" id="PF05685">
    <property type="entry name" value="Uma2"/>
    <property type="match status" value="1"/>
</dbReference>
<evidence type="ECO:0000313" key="2">
    <source>
        <dbReference type="EMBL" id="PPK75667.1"/>
    </source>
</evidence>
<organism evidence="2 3">
    <name type="scientific">Methylobacter tundripaludum</name>
    <dbReference type="NCBI Taxonomy" id="173365"/>
    <lineage>
        <taxon>Bacteria</taxon>
        <taxon>Pseudomonadati</taxon>
        <taxon>Pseudomonadota</taxon>
        <taxon>Gammaproteobacteria</taxon>
        <taxon>Methylococcales</taxon>
        <taxon>Methylococcaceae</taxon>
        <taxon>Methylobacter</taxon>
    </lineage>
</organism>
<dbReference type="PANTHER" id="PTHR36558">
    <property type="entry name" value="GLR1098 PROTEIN"/>
    <property type="match status" value="1"/>
</dbReference>
<dbReference type="InterPro" id="IPR011335">
    <property type="entry name" value="Restrct_endonuc-II-like"/>
</dbReference>
<dbReference type="RefSeq" id="WP_104428895.1">
    <property type="nucleotide sequence ID" value="NZ_PTIZ01000005.1"/>
</dbReference>
<dbReference type="GO" id="GO:0004519">
    <property type="term" value="F:endonuclease activity"/>
    <property type="evidence" value="ECO:0007669"/>
    <property type="project" value="UniProtKB-KW"/>
</dbReference>
<sequence length="191" mass="21956">MSTAEQLQQKYTYADYLKWPEDERWELIDGEPYAMTAPQRLHQDIVFELGGQIRNYLQGKPCKGYTAPFDVRLPRKDEADANVETVVQPDLSVICDPAKLDKQGCRGAPDWIVEVLSPSTALKDMNTKRGLYQLHGVQEYWIIHPEDRWLLVYTLDEQGRYGQPGVFGMDEATPVQRFPDLSIDWSFMAAI</sequence>
<reference evidence="2 3" key="1">
    <citation type="submission" date="2018-02" db="EMBL/GenBank/DDBJ databases">
        <title>Subsurface microbial communities from deep shales in Ohio and West Virginia, USA.</title>
        <authorList>
            <person name="Wrighton K."/>
        </authorList>
    </citation>
    <scope>NUCLEOTIDE SEQUENCE [LARGE SCALE GENOMIC DNA]</scope>
    <source>
        <strain evidence="2 3">OWC-DMM</strain>
    </source>
</reference>
<feature type="domain" description="Putative restriction endonuclease" evidence="1">
    <location>
        <begin position="14"/>
        <end position="184"/>
    </location>
</feature>
<proteinExistence type="predicted"/>
<keyword evidence="2" id="KW-0378">Hydrolase</keyword>
<gene>
    <name evidence="2" type="ORF">B0F87_105136</name>
</gene>
<keyword evidence="2" id="KW-0255">Endonuclease</keyword>
<dbReference type="AlphaFoldDB" id="A0A2S6HDW3"/>
<evidence type="ECO:0000313" key="3">
    <source>
        <dbReference type="Proteomes" id="UP000240010"/>
    </source>
</evidence>
<dbReference type="InterPro" id="IPR008538">
    <property type="entry name" value="Uma2"/>
</dbReference>
<dbReference type="Gene3D" id="3.90.1570.10">
    <property type="entry name" value="tt1808, chain A"/>
    <property type="match status" value="1"/>
</dbReference>
<dbReference type="SUPFAM" id="SSF52980">
    <property type="entry name" value="Restriction endonuclease-like"/>
    <property type="match status" value="1"/>
</dbReference>